<comment type="function">
    <text evidence="15">Core subunit of the mitochondrial membrane respiratory chain NADH dehydrogenase (Complex I) which catalyzes electron transfer from NADH through the respiratory chain, using ubiquinone as an electron acceptor. Part of the enzyme membrane arm which is embedded in the lipid bilayer and involved in proton translocation.</text>
</comment>
<evidence type="ECO:0000256" key="13">
    <source>
        <dbReference type="ARBA" id="ARBA00023128"/>
    </source>
</evidence>
<keyword evidence="12 17" id="KW-0830">Ubiquinone</keyword>
<feature type="transmembrane region" description="Helical" evidence="17">
    <location>
        <begin position="29"/>
        <end position="49"/>
    </location>
</feature>
<comment type="subcellular location">
    <subcellularLocation>
        <location evidence="17">Mitochondrion inner membrane</location>
        <topology evidence="17">Multi-pass membrane protein</topology>
    </subcellularLocation>
    <subcellularLocation>
        <location evidence="1">Mitochondrion membrane</location>
        <topology evidence="1">Multi-pass membrane protein</topology>
    </subcellularLocation>
</comment>
<dbReference type="GO" id="GO:0016651">
    <property type="term" value="F:oxidoreductase activity, acting on NAD(P)H"/>
    <property type="evidence" value="ECO:0007669"/>
    <property type="project" value="InterPro"/>
</dbReference>
<accession>A0A0E4B8A0</accession>
<dbReference type="InterPro" id="IPR001133">
    <property type="entry name" value="NADH_UbQ_OxRdtase_chain4L/K"/>
</dbReference>
<organism evidence="18">
    <name type="scientific">Synodus kaianus</name>
    <name type="common">Gunther's lizard fish</name>
    <dbReference type="NCBI Taxonomy" id="172129"/>
    <lineage>
        <taxon>Eukaryota</taxon>
        <taxon>Metazoa</taxon>
        <taxon>Chordata</taxon>
        <taxon>Craniata</taxon>
        <taxon>Vertebrata</taxon>
        <taxon>Euteleostomi</taxon>
        <taxon>Actinopterygii</taxon>
        <taxon>Neopterygii</taxon>
        <taxon>Teleostei</taxon>
        <taxon>Neoteleostei</taxon>
        <taxon>Aulopa</taxon>
        <taxon>Aulopiformes</taxon>
        <taxon>Aulopoidei</taxon>
        <taxon>Synodontidae</taxon>
        <taxon>Synodontinae</taxon>
        <taxon>Synodus</taxon>
    </lineage>
</organism>
<keyword evidence="10 17" id="KW-1133">Transmembrane helix</keyword>
<name>A0A0E4B8A0_9TELE</name>
<dbReference type="GO" id="GO:1902495">
    <property type="term" value="C:transmembrane transporter complex"/>
    <property type="evidence" value="ECO:0007669"/>
    <property type="project" value="UniProtKB-ARBA"/>
</dbReference>
<evidence type="ECO:0000256" key="4">
    <source>
        <dbReference type="ARBA" id="ARBA00016612"/>
    </source>
</evidence>
<geneLocation type="mitochondrion" evidence="18"/>
<keyword evidence="14 17" id="KW-0472">Membrane</keyword>
<evidence type="ECO:0000256" key="5">
    <source>
        <dbReference type="ARBA" id="ARBA00022448"/>
    </source>
</evidence>
<dbReference type="AlphaFoldDB" id="A0A0E4B8A0"/>
<dbReference type="GO" id="GO:0008137">
    <property type="term" value="F:NADH dehydrogenase (ubiquinone) activity"/>
    <property type="evidence" value="ECO:0007669"/>
    <property type="project" value="UniProtKB-EC"/>
</dbReference>
<dbReference type="GO" id="GO:0030964">
    <property type="term" value="C:NADH dehydrogenase complex"/>
    <property type="evidence" value="ECO:0007669"/>
    <property type="project" value="TreeGrafter"/>
</dbReference>
<keyword evidence="6 17" id="KW-0679">Respiratory chain</keyword>
<evidence type="ECO:0000313" key="18">
    <source>
        <dbReference type="EMBL" id="BAR45805.1"/>
    </source>
</evidence>
<feature type="transmembrane region" description="Helical" evidence="17">
    <location>
        <begin position="61"/>
        <end position="80"/>
    </location>
</feature>
<evidence type="ECO:0000256" key="8">
    <source>
        <dbReference type="ARBA" id="ARBA00022967"/>
    </source>
</evidence>
<keyword evidence="17" id="KW-0999">Mitochondrion inner membrane</keyword>
<dbReference type="GO" id="GO:0042773">
    <property type="term" value="P:ATP synthesis coupled electron transport"/>
    <property type="evidence" value="ECO:0007669"/>
    <property type="project" value="UniProtKB-UniRule"/>
</dbReference>
<dbReference type="PANTHER" id="PTHR11434">
    <property type="entry name" value="NADH-UBIQUINONE OXIDOREDUCTASE SUBUNIT ND4L"/>
    <property type="match status" value="1"/>
</dbReference>
<evidence type="ECO:0000256" key="9">
    <source>
        <dbReference type="ARBA" id="ARBA00022982"/>
    </source>
</evidence>
<dbReference type="PANTHER" id="PTHR11434:SF0">
    <property type="entry name" value="NADH-UBIQUINONE OXIDOREDUCTASE CHAIN 4L"/>
    <property type="match status" value="1"/>
</dbReference>
<dbReference type="Pfam" id="PF00420">
    <property type="entry name" value="Oxidored_q2"/>
    <property type="match status" value="1"/>
</dbReference>
<dbReference type="Gene3D" id="1.10.287.3510">
    <property type="match status" value="1"/>
</dbReference>
<evidence type="ECO:0000256" key="6">
    <source>
        <dbReference type="ARBA" id="ARBA00022660"/>
    </source>
</evidence>
<evidence type="ECO:0000256" key="12">
    <source>
        <dbReference type="ARBA" id="ARBA00023075"/>
    </source>
</evidence>
<evidence type="ECO:0000256" key="10">
    <source>
        <dbReference type="ARBA" id="ARBA00022989"/>
    </source>
</evidence>
<reference evidence="18" key="1">
    <citation type="submission" date="2001-09" db="EMBL/GenBank/DDBJ databases">
        <title>Molecular Phylogeny and Evolution of Aulopiformes.</title>
        <authorList>
            <person name="Kawaguchi A."/>
            <person name="Miya M."/>
            <person name="Nishida M."/>
        </authorList>
    </citation>
    <scope>NUCLEOTIDE SEQUENCE</scope>
</reference>
<evidence type="ECO:0000256" key="3">
    <source>
        <dbReference type="ARBA" id="ARBA00012944"/>
    </source>
</evidence>
<keyword evidence="8 17" id="KW-1278">Translocase</keyword>
<evidence type="ECO:0000256" key="16">
    <source>
        <dbReference type="ARBA" id="ARBA00048769"/>
    </source>
</evidence>
<keyword evidence="7 17" id="KW-0812">Transmembrane</keyword>
<dbReference type="InterPro" id="IPR039428">
    <property type="entry name" value="NUOK/Mnh_C1-like"/>
</dbReference>
<keyword evidence="9 17" id="KW-0249">Electron transport</keyword>
<evidence type="ECO:0000256" key="15">
    <source>
        <dbReference type="ARBA" id="ARBA00043911"/>
    </source>
</evidence>
<gene>
    <name evidence="18" type="primary">ND4L</name>
</gene>
<dbReference type="EMBL" id="AP004202">
    <property type="protein sequence ID" value="BAR45805.1"/>
    <property type="molecule type" value="Genomic_DNA"/>
</dbReference>
<sequence>MTPAQFAFSSAFALGLAGLAFHRTHLLSALLCLEGMMLSLFIALSVWSLQLGAVSHTVAPMLLLAFSACEASAGLGLLVATTRTHGSDHLQNLNLLQC</sequence>
<evidence type="ECO:0000256" key="14">
    <source>
        <dbReference type="ARBA" id="ARBA00023136"/>
    </source>
</evidence>
<proteinExistence type="inferred from homology"/>
<evidence type="ECO:0000256" key="17">
    <source>
        <dbReference type="RuleBase" id="RU004419"/>
    </source>
</evidence>
<evidence type="ECO:0000256" key="7">
    <source>
        <dbReference type="ARBA" id="ARBA00022692"/>
    </source>
</evidence>
<protein>
    <recommendedName>
        <fullName evidence="4 17">NADH-ubiquinone oxidoreductase chain 4L</fullName>
        <ecNumber evidence="3 17">7.1.1.2</ecNumber>
    </recommendedName>
</protein>
<keyword evidence="5 17" id="KW-0813">Transport</keyword>
<keyword evidence="13 17" id="KW-0496">Mitochondrion</keyword>
<comment type="catalytic activity">
    <reaction evidence="16">
        <text>a ubiquinone + NADH + 5 H(+)(in) = a ubiquinol + NAD(+) + 4 H(+)(out)</text>
        <dbReference type="Rhea" id="RHEA:29091"/>
        <dbReference type="Rhea" id="RHEA-COMP:9565"/>
        <dbReference type="Rhea" id="RHEA-COMP:9566"/>
        <dbReference type="ChEBI" id="CHEBI:15378"/>
        <dbReference type="ChEBI" id="CHEBI:16389"/>
        <dbReference type="ChEBI" id="CHEBI:17976"/>
        <dbReference type="ChEBI" id="CHEBI:57540"/>
        <dbReference type="ChEBI" id="CHEBI:57945"/>
        <dbReference type="EC" id="7.1.1.2"/>
    </reaction>
    <physiologicalReaction direction="left-to-right" evidence="16">
        <dbReference type="Rhea" id="RHEA:29092"/>
    </physiologicalReaction>
</comment>
<dbReference type="GO" id="GO:0005743">
    <property type="term" value="C:mitochondrial inner membrane"/>
    <property type="evidence" value="ECO:0007669"/>
    <property type="project" value="UniProtKB-SubCell"/>
</dbReference>
<dbReference type="FunFam" id="1.10.287.3510:FF:000002">
    <property type="entry name" value="NADH-ubiquinone oxidoreductase chain 4L"/>
    <property type="match status" value="1"/>
</dbReference>
<evidence type="ECO:0000256" key="11">
    <source>
        <dbReference type="ARBA" id="ARBA00023027"/>
    </source>
</evidence>
<dbReference type="EC" id="7.1.1.2" evidence="3 17"/>
<feature type="transmembrane region" description="Helical" evidence="17">
    <location>
        <begin position="6"/>
        <end position="22"/>
    </location>
</feature>
<dbReference type="GO" id="GO:0098803">
    <property type="term" value="C:respiratory chain complex"/>
    <property type="evidence" value="ECO:0007669"/>
    <property type="project" value="UniProtKB-ARBA"/>
</dbReference>
<keyword evidence="11 17" id="KW-0520">NAD</keyword>
<evidence type="ECO:0000256" key="1">
    <source>
        <dbReference type="ARBA" id="ARBA00004225"/>
    </source>
</evidence>
<comment type="similarity">
    <text evidence="2 17">Belongs to the complex I subunit 4L family.</text>
</comment>
<evidence type="ECO:0000256" key="2">
    <source>
        <dbReference type="ARBA" id="ARBA00010519"/>
    </source>
</evidence>